<dbReference type="OrthoDB" id="9835825at2759"/>
<protein>
    <submittedName>
        <fullName evidence="1">DNA-directed RNA polymerase I subunit RPA2</fullName>
    </submittedName>
</protein>
<dbReference type="Proteomes" id="UP000314294">
    <property type="component" value="Unassembled WGS sequence"/>
</dbReference>
<name>A0A4Z2E395_9TELE</name>
<accession>A0A4Z2E395</accession>
<gene>
    <name evidence="1" type="primary">POLR1B_1</name>
    <name evidence="1" type="ORF">EYF80_066701</name>
</gene>
<proteinExistence type="predicted"/>
<evidence type="ECO:0000313" key="1">
    <source>
        <dbReference type="EMBL" id="TNN23181.1"/>
    </source>
</evidence>
<dbReference type="EMBL" id="SRLO01019469">
    <property type="protein sequence ID" value="TNN23181.1"/>
    <property type="molecule type" value="Genomic_DNA"/>
</dbReference>
<reference evidence="1 2" key="1">
    <citation type="submission" date="2019-03" db="EMBL/GenBank/DDBJ databases">
        <title>First draft genome of Liparis tanakae, snailfish: a comprehensive survey of snailfish specific genes.</title>
        <authorList>
            <person name="Kim W."/>
            <person name="Song I."/>
            <person name="Jeong J.-H."/>
            <person name="Kim D."/>
            <person name="Kim S."/>
            <person name="Ryu S."/>
            <person name="Song J.Y."/>
            <person name="Lee S.K."/>
        </authorList>
    </citation>
    <scope>NUCLEOTIDE SEQUENCE [LARGE SCALE GENOMIC DNA]</scope>
    <source>
        <tissue evidence="1">Muscle</tissue>
    </source>
</reference>
<evidence type="ECO:0000313" key="2">
    <source>
        <dbReference type="Proteomes" id="UP000314294"/>
    </source>
</evidence>
<dbReference type="AlphaFoldDB" id="A0A4Z2E395"/>
<dbReference type="GO" id="GO:0000428">
    <property type="term" value="C:DNA-directed RNA polymerase complex"/>
    <property type="evidence" value="ECO:0007669"/>
    <property type="project" value="UniProtKB-KW"/>
</dbReference>
<keyword evidence="1" id="KW-0240">DNA-directed RNA polymerase</keyword>
<organism evidence="1 2">
    <name type="scientific">Liparis tanakae</name>
    <name type="common">Tanaka's snailfish</name>
    <dbReference type="NCBI Taxonomy" id="230148"/>
    <lineage>
        <taxon>Eukaryota</taxon>
        <taxon>Metazoa</taxon>
        <taxon>Chordata</taxon>
        <taxon>Craniata</taxon>
        <taxon>Vertebrata</taxon>
        <taxon>Euteleostomi</taxon>
        <taxon>Actinopterygii</taxon>
        <taxon>Neopterygii</taxon>
        <taxon>Teleostei</taxon>
        <taxon>Neoteleostei</taxon>
        <taxon>Acanthomorphata</taxon>
        <taxon>Eupercaria</taxon>
        <taxon>Perciformes</taxon>
        <taxon>Cottioidei</taxon>
        <taxon>Cottales</taxon>
        <taxon>Liparidae</taxon>
        <taxon>Liparis</taxon>
    </lineage>
</organism>
<comment type="caution">
    <text evidence="1">The sequence shown here is derived from an EMBL/GenBank/DDBJ whole genome shotgun (WGS) entry which is preliminary data.</text>
</comment>
<keyword evidence="1" id="KW-0804">Transcription</keyword>
<sequence>MDSSIKWDDLQKAPSLKNLTEGGFGALKASQHAAVQGLTKAHIESFDQAVTDGLSRVVQVGVTRSVQPRIALFIYVYAIYTSRV</sequence>
<keyword evidence="2" id="KW-1185">Reference proteome</keyword>